<dbReference type="STRING" id="168276.SAMN05444580_10224"/>
<sequence>MHTWDDVVELARDLPEVEESTWYRTPALKVAGKGFARLRSEAEGGLVVMCGLDEKAALLDSGDQAFYTTAHYDGYGAILVDLDRVDRRQLLELLTDAWLIKAPARLRPSLGKRRGRTH</sequence>
<evidence type="ECO:0000313" key="1">
    <source>
        <dbReference type="EMBL" id="SDC90313.1"/>
    </source>
</evidence>
<dbReference type="Gene3D" id="3.90.1150.30">
    <property type="match status" value="1"/>
</dbReference>
<dbReference type="Pfam" id="PF04237">
    <property type="entry name" value="YjbR"/>
    <property type="match status" value="1"/>
</dbReference>
<keyword evidence="2" id="KW-1185">Reference proteome</keyword>
<organism evidence="1 2">
    <name type="scientific">Rhodococcus tukisamuensis</name>
    <dbReference type="NCBI Taxonomy" id="168276"/>
    <lineage>
        <taxon>Bacteria</taxon>
        <taxon>Bacillati</taxon>
        <taxon>Actinomycetota</taxon>
        <taxon>Actinomycetes</taxon>
        <taxon>Mycobacteriales</taxon>
        <taxon>Nocardiaceae</taxon>
        <taxon>Rhodococcus</taxon>
    </lineage>
</organism>
<dbReference type="SUPFAM" id="SSF142906">
    <property type="entry name" value="YjbR-like"/>
    <property type="match status" value="1"/>
</dbReference>
<dbReference type="Proteomes" id="UP000199417">
    <property type="component" value="Unassembled WGS sequence"/>
</dbReference>
<dbReference type="EMBL" id="FNAB01000002">
    <property type="protein sequence ID" value="SDC90313.1"/>
    <property type="molecule type" value="Genomic_DNA"/>
</dbReference>
<evidence type="ECO:0000313" key="2">
    <source>
        <dbReference type="Proteomes" id="UP000199417"/>
    </source>
</evidence>
<dbReference type="InterPro" id="IPR058532">
    <property type="entry name" value="YjbR/MT2646/Rv2570-like"/>
</dbReference>
<protein>
    <recommendedName>
        <fullName evidence="3">YjbR protein</fullName>
    </recommendedName>
</protein>
<dbReference type="AlphaFoldDB" id="A0A1G6QDC1"/>
<dbReference type="InterPro" id="IPR038056">
    <property type="entry name" value="YjbR-like_sf"/>
</dbReference>
<accession>A0A1G6QDC1</accession>
<reference evidence="1 2" key="1">
    <citation type="submission" date="2016-10" db="EMBL/GenBank/DDBJ databases">
        <authorList>
            <person name="de Groot N.N."/>
        </authorList>
    </citation>
    <scope>NUCLEOTIDE SEQUENCE [LARGE SCALE GENOMIC DNA]</scope>
    <source>
        <strain evidence="1 2">JCM 11308</strain>
    </source>
</reference>
<name>A0A1G6QDC1_9NOCA</name>
<proteinExistence type="predicted"/>
<gene>
    <name evidence="1" type="ORF">SAMN05444580_10224</name>
</gene>
<dbReference type="RefSeq" id="WP_072846921.1">
    <property type="nucleotide sequence ID" value="NZ_FNAB01000002.1"/>
</dbReference>
<evidence type="ECO:0008006" key="3">
    <source>
        <dbReference type="Google" id="ProtNLM"/>
    </source>
</evidence>